<dbReference type="FunFam" id="3.30.70.330:FF:000059">
    <property type="entry name" value="splicing factor 3B subunit 4"/>
    <property type="match status" value="1"/>
</dbReference>
<dbReference type="GO" id="GO:0000398">
    <property type="term" value="P:mRNA splicing, via spliceosome"/>
    <property type="evidence" value="ECO:0000318"/>
    <property type="project" value="GO_Central"/>
</dbReference>
<keyword evidence="4" id="KW-0747">Spliceosome</keyword>
<dbReference type="SUPFAM" id="SSF54928">
    <property type="entry name" value="RNA-binding domain, RBD"/>
    <property type="match status" value="1"/>
</dbReference>
<dbReference type="Bgee" id="ENSGGOG00000038845">
    <property type="expression patterns" value="Expressed in testis"/>
</dbReference>
<dbReference type="GO" id="GO:0005686">
    <property type="term" value="C:U2 snRNP"/>
    <property type="evidence" value="ECO:0000318"/>
    <property type="project" value="GO_Central"/>
</dbReference>
<feature type="compositionally biased region" description="Pro residues" evidence="11">
    <location>
        <begin position="300"/>
        <end position="319"/>
    </location>
</feature>
<evidence type="ECO:0000256" key="10">
    <source>
        <dbReference type="PROSITE-ProRule" id="PRU00176"/>
    </source>
</evidence>
<dbReference type="EMBL" id="CABD030092927">
    <property type="status" value="NOT_ANNOTATED_CDS"/>
    <property type="molecule type" value="Genomic_DNA"/>
</dbReference>
<dbReference type="OMA" id="QGYDFDD"/>
<dbReference type="CDD" id="cd12334">
    <property type="entry name" value="RRM1_SF3B4"/>
    <property type="match status" value="1"/>
</dbReference>
<keyword evidence="6 10" id="KW-0694">RNA-binding</keyword>
<dbReference type="InParanoid" id="A0A2I2Y8R5"/>
<dbReference type="Proteomes" id="UP000001519">
    <property type="component" value="Chromosome 14"/>
</dbReference>
<accession>A0A2I2Y8R5</accession>
<evidence type="ECO:0000313" key="14">
    <source>
        <dbReference type="Proteomes" id="UP000001519"/>
    </source>
</evidence>
<keyword evidence="7" id="KW-0508">mRNA splicing</keyword>
<dbReference type="GO" id="GO:0003723">
    <property type="term" value="F:RNA binding"/>
    <property type="evidence" value="ECO:0000318"/>
    <property type="project" value="GO_Central"/>
</dbReference>
<dbReference type="STRING" id="9593.ENSGGOP00000031230"/>
<feature type="compositionally biased region" description="Low complexity" evidence="11">
    <location>
        <begin position="237"/>
        <end position="248"/>
    </location>
</feature>
<feature type="compositionally biased region" description="Polar residues" evidence="11">
    <location>
        <begin position="325"/>
        <end position="337"/>
    </location>
</feature>
<feature type="domain" description="RRM" evidence="12">
    <location>
        <begin position="94"/>
        <end position="173"/>
    </location>
</feature>
<evidence type="ECO:0000259" key="12">
    <source>
        <dbReference type="PROSITE" id="PS50102"/>
    </source>
</evidence>
<comment type="subcellular location">
    <subcellularLocation>
        <location evidence="1">Nucleus</location>
    </subcellularLocation>
</comment>
<evidence type="ECO:0000256" key="11">
    <source>
        <dbReference type="SAM" id="MobiDB-lite"/>
    </source>
</evidence>
<keyword evidence="3" id="KW-0507">mRNA processing</keyword>
<dbReference type="GeneTree" id="ENSGT00870000136537"/>
<dbReference type="PROSITE" id="PS50102">
    <property type="entry name" value="RRM"/>
    <property type="match status" value="2"/>
</dbReference>
<evidence type="ECO:0000256" key="7">
    <source>
        <dbReference type="ARBA" id="ARBA00023187"/>
    </source>
</evidence>
<comment type="similarity">
    <text evidence="2">Belongs to the SF3B4 family.</text>
</comment>
<dbReference type="Gene3D" id="3.30.70.330">
    <property type="match status" value="2"/>
</dbReference>
<dbReference type="Ensembl" id="ENSGGOT00000067982.1">
    <property type="protein sequence ID" value="ENSGGOP00000031230.1"/>
    <property type="gene ID" value="ENSGGOG00000038845.1"/>
</dbReference>
<feature type="compositionally biased region" description="Pro residues" evidence="11">
    <location>
        <begin position="345"/>
        <end position="366"/>
    </location>
</feature>
<dbReference type="InterPro" id="IPR000504">
    <property type="entry name" value="RRM_dom"/>
</dbReference>
<dbReference type="InterPro" id="IPR012677">
    <property type="entry name" value="Nucleotide-bd_a/b_plait_sf"/>
</dbReference>
<keyword evidence="8" id="KW-0539">Nucleus</keyword>
<evidence type="ECO:0000256" key="8">
    <source>
        <dbReference type="ARBA" id="ARBA00023242"/>
    </source>
</evidence>
<evidence type="ECO:0000313" key="13">
    <source>
        <dbReference type="Ensembl" id="ENSGGOP00000031230.1"/>
    </source>
</evidence>
<dbReference type="SMART" id="SM00360">
    <property type="entry name" value="RRM"/>
    <property type="match status" value="2"/>
</dbReference>
<dbReference type="PANTHER" id="PTHR48030:SF2">
    <property type="entry name" value="RRM DOMAIN-CONTAINING PROTEIN"/>
    <property type="match status" value="1"/>
</dbReference>
<evidence type="ECO:0000256" key="2">
    <source>
        <dbReference type="ARBA" id="ARBA00008363"/>
    </source>
</evidence>
<dbReference type="FunFam" id="3.30.70.330:FF:000505">
    <property type="entry name" value="Splicing factor 3B subunit 4"/>
    <property type="match status" value="1"/>
</dbReference>
<evidence type="ECO:0000256" key="5">
    <source>
        <dbReference type="ARBA" id="ARBA00022737"/>
    </source>
</evidence>
<evidence type="ECO:0000256" key="6">
    <source>
        <dbReference type="ARBA" id="ARBA00022884"/>
    </source>
</evidence>
<feature type="region of interest" description="Disordered" evidence="11">
    <location>
        <begin position="216"/>
        <end position="379"/>
    </location>
</feature>
<organism evidence="13 14">
    <name type="scientific">Gorilla gorilla gorilla</name>
    <name type="common">Western lowland gorilla</name>
    <dbReference type="NCBI Taxonomy" id="9595"/>
    <lineage>
        <taxon>Eukaryota</taxon>
        <taxon>Metazoa</taxon>
        <taxon>Chordata</taxon>
        <taxon>Craniata</taxon>
        <taxon>Vertebrata</taxon>
        <taxon>Euteleostomi</taxon>
        <taxon>Mammalia</taxon>
        <taxon>Eutheria</taxon>
        <taxon>Euarchontoglires</taxon>
        <taxon>Primates</taxon>
        <taxon>Haplorrhini</taxon>
        <taxon>Catarrhini</taxon>
        <taxon>Hominidae</taxon>
        <taxon>Gorilla</taxon>
    </lineage>
</organism>
<dbReference type="InterPro" id="IPR034158">
    <property type="entry name" value="SF3B4_RRM1"/>
</dbReference>
<evidence type="ECO:0000256" key="4">
    <source>
        <dbReference type="ARBA" id="ARBA00022728"/>
    </source>
</evidence>
<dbReference type="InterPro" id="IPR034159">
    <property type="entry name" value="SF3B4_RRM2"/>
</dbReference>
<protein>
    <recommendedName>
        <fullName evidence="9">Splicing factor 3B subunit 4</fullName>
    </recommendedName>
</protein>
<proteinExistence type="inferred from homology"/>
<keyword evidence="5" id="KW-0677">Repeat</keyword>
<dbReference type="GO" id="GO:0071011">
    <property type="term" value="C:precatalytic spliceosome"/>
    <property type="evidence" value="ECO:0000318"/>
    <property type="project" value="GO_Central"/>
</dbReference>
<keyword evidence="14" id="KW-1185">Reference proteome</keyword>
<dbReference type="CDD" id="cd12335">
    <property type="entry name" value="RRM2_SF3B4"/>
    <property type="match status" value="1"/>
</dbReference>
<feature type="domain" description="RRM" evidence="12">
    <location>
        <begin position="13"/>
        <end position="85"/>
    </location>
</feature>
<reference evidence="13 14" key="2">
    <citation type="journal article" date="2012" name="Nature">
        <title>Insights into hominid evolution from the gorilla genome sequence.</title>
        <authorList>
            <person name="Scally A."/>
            <person name="Dutheil J.Y."/>
            <person name="Hillier L.W."/>
            <person name="Jordan G.E."/>
            <person name="Goodhead I."/>
            <person name="Herrero J."/>
            <person name="Hobolth A."/>
            <person name="Lappalainen T."/>
            <person name="Mailund T."/>
            <person name="Marques-Bonet T."/>
            <person name="McCarthy S."/>
            <person name="Montgomery S.H."/>
            <person name="Schwalie P.C."/>
            <person name="Tang Y.A."/>
            <person name="Ward M.C."/>
            <person name="Xue Y."/>
            <person name="Yngvadottir B."/>
            <person name="Alkan C."/>
            <person name="Andersen L.N."/>
            <person name="Ayub Q."/>
            <person name="Ball E.V."/>
            <person name="Beal K."/>
            <person name="Bradley B.J."/>
            <person name="Chen Y."/>
            <person name="Clee C.M."/>
            <person name="Fitzgerald S."/>
            <person name="Graves T.A."/>
            <person name="Gu Y."/>
            <person name="Heath P."/>
            <person name="Heger A."/>
            <person name="Karakoc E."/>
            <person name="Kolb-Kokocinski A."/>
            <person name="Laird G.K."/>
            <person name="Lunter G."/>
            <person name="Meader S."/>
            <person name="Mort M."/>
            <person name="Mullikin J.C."/>
            <person name="Munch K."/>
            <person name="O'Connor T.D."/>
            <person name="Phillips A.D."/>
            <person name="Prado-Martinez J."/>
            <person name="Rogers A.S."/>
            <person name="Sajjadian S."/>
            <person name="Schmidt D."/>
            <person name="Shaw K."/>
            <person name="Simpson J.T."/>
            <person name="Stenson P.D."/>
            <person name="Turner D.J."/>
            <person name="Vigilant L."/>
            <person name="Vilella A.J."/>
            <person name="Whitener W."/>
            <person name="Zhu B."/>
            <person name="Cooper D.N."/>
            <person name="de Jong P."/>
            <person name="Dermitzakis E.T."/>
            <person name="Eichler E.E."/>
            <person name="Flicek P."/>
            <person name="Goldman N."/>
            <person name="Mundy N.I."/>
            <person name="Ning Z."/>
            <person name="Odom D.T."/>
            <person name="Ponting C.P."/>
            <person name="Quail M.A."/>
            <person name="Ryder O.A."/>
            <person name="Searle S.M."/>
            <person name="Warren W.C."/>
            <person name="Wilson R.K."/>
            <person name="Schierup M.H."/>
            <person name="Rogers J."/>
            <person name="Tyler-Smith C."/>
            <person name="Durbin R."/>
        </authorList>
    </citation>
    <scope>NUCLEOTIDE SEQUENCE [LARGE SCALE GENOMIC DNA]</scope>
</reference>
<evidence type="ECO:0000256" key="3">
    <source>
        <dbReference type="ARBA" id="ARBA00022664"/>
    </source>
</evidence>
<sequence>MATRPISERNQDATVYMGGLNEKVSEPLLWELFLQAGPVVNTHMPKDRVTGQHQGYDFDDADYAIKIMNMIRLYGKPIRVNKASAHDKNLDVGANIFIGNLDPEIDEKLLYDTFSAFGVILQTPKIMWDPDTGNSKGYAFINFASFDASVAAIEAMNGQYLCNHPITVSYAFEKDSKGERHGLAAGRLLAAQNPFSQPDRPHQLHASSWLLPTPSAASWSPPTWDTPSHAPPPMPPEAAGHGPPSAGTPGAGHPGHGHSQAHPFPPGGVPHPGMSQMQLAHHGPHGLGHPHSGHPGSGGQPPPQPPPGMPHPGPPPMGMPPRGSYASTWYAWTSSTDAPHGYTGPPQPTPYGYQPLPPTRPTPQPPVASRGLLWSPLPQ</sequence>
<dbReference type="InterPro" id="IPR052084">
    <property type="entry name" value="SF3B4_spliceosome_assoc"/>
</dbReference>
<reference evidence="13" key="3">
    <citation type="submission" date="2025-08" db="UniProtKB">
        <authorList>
            <consortium name="Ensembl"/>
        </authorList>
    </citation>
    <scope>IDENTIFICATION</scope>
</reference>
<dbReference type="PANTHER" id="PTHR48030">
    <property type="entry name" value="SPLICING FACTOR 3B SUBUNIT 4"/>
    <property type="match status" value="1"/>
</dbReference>
<evidence type="ECO:0000256" key="9">
    <source>
        <dbReference type="ARBA" id="ARBA00070533"/>
    </source>
</evidence>
<reference evidence="14" key="1">
    <citation type="submission" date="2011-05" db="EMBL/GenBank/DDBJ databases">
        <title>Insights into the evolution of the great apes provided by the gorilla genome.</title>
        <authorList>
            <person name="Scally A."/>
        </authorList>
    </citation>
    <scope>NUCLEOTIDE SEQUENCE [LARGE SCALE GENOMIC DNA]</scope>
</reference>
<dbReference type="InterPro" id="IPR035979">
    <property type="entry name" value="RBD_domain_sf"/>
</dbReference>
<dbReference type="Pfam" id="PF00076">
    <property type="entry name" value="RRM_1"/>
    <property type="match status" value="2"/>
</dbReference>
<dbReference type="AlphaFoldDB" id="A0A2I2Y8R5"/>
<name>A0A2I2Y8R5_GORGO</name>
<reference evidence="13" key="4">
    <citation type="submission" date="2025-09" db="UniProtKB">
        <authorList>
            <consortium name="Ensembl"/>
        </authorList>
    </citation>
    <scope>IDENTIFICATION</scope>
</reference>
<evidence type="ECO:0000256" key="1">
    <source>
        <dbReference type="ARBA" id="ARBA00004123"/>
    </source>
</evidence>